<dbReference type="PANTHER" id="PTHR10528">
    <property type="entry name" value="AF4/FMR2 FAMILY MEMBER"/>
    <property type="match status" value="1"/>
</dbReference>
<dbReference type="STRING" id="48709.A0A1D2MB66"/>
<evidence type="ECO:0000256" key="8">
    <source>
        <dbReference type="ARBA" id="ARBA00023125"/>
    </source>
</evidence>
<protein>
    <recommendedName>
        <fullName evidence="3">AF4/FMR2 family member lilli</fullName>
    </recommendedName>
    <alternativeName>
        <fullName evidence="12">Protein lilliputian</fullName>
    </alternativeName>
</protein>
<evidence type="ECO:0000256" key="4">
    <source>
        <dbReference type="ARBA" id="ARBA00022473"/>
    </source>
</evidence>
<evidence type="ECO:0000256" key="5">
    <source>
        <dbReference type="ARBA" id="ARBA00022553"/>
    </source>
</evidence>
<dbReference type="PANTHER" id="PTHR10528:SF17">
    <property type="entry name" value="AF4_FMR2 FAMILY MEMBER LILLI"/>
    <property type="match status" value="1"/>
</dbReference>
<dbReference type="AlphaFoldDB" id="A0A1D2MB66"/>
<evidence type="ECO:0000256" key="13">
    <source>
        <dbReference type="SAM" id="MobiDB-lite"/>
    </source>
</evidence>
<dbReference type="InterPro" id="IPR043640">
    <property type="entry name" value="AF4/FMR2_CHD"/>
</dbReference>
<keyword evidence="7" id="KW-0805">Transcription regulation</keyword>
<feature type="region of interest" description="Disordered" evidence="13">
    <location>
        <begin position="215"/>
        <end position="237"/>
    </location>
</feature>
<evidence type="ECO:0000256" key="7">
    <source>
        <dbReference type="ARBA" id="ARBA00023015"/>
    </source>
</evidence>
<keyword evidence="16" id="KW-1185">Reference proteome</keyword>
<dbReference type="GO" id="GO:0003677">
    <property type="term" value="F:DNA binding"/>
    <property type="evidence" value="ECO:0007669"/>
    <property type="project" value="UniProtKB-KW"/>
</dbReference>
<feature type="compositionally biased region" description="Polar residues" evidence="13">
    <location>
        <begin position="215"/>
        <end position="225"/>
    </location>
</feature>
<keyword evidence="6" id="KW-0562">Pair-rule protein</keyword>
<accession>A0A1D2MB66</accession>
<comment type="subcellular location">
    <subcellularLocation>
        <location evidence="1">Nucleus</location>
    </subcellularLocation>
</comment>
<sequence length="237" mass="26184">MEPGSGYRYVSVGASGGGDDDKPLDLSLSLPLSTSSVNYSNREWSSYILEARKLQQRAVALDESEVATKALIFLEAAMYLVLTGIAMEKDPRLVSEALKMYVDTLELVKDIGNGFSTGTGPLEAIIVVLTTRCQSLLSLKLFEFNTHVAKIVVRNIHEYLQRCQVPQIIRGSESSGPCSPEDGGSPEIWAQIPYDLYCDMKTVVPTQWTFTTLKNGGKGQTQTTREPPWNPRWFQAA</sequence>
<comment type="function">
    <text evidence="11">Has a role in transcriptional regulation. Acts in parallel with the Ras/MAPK and the PI3K/PKB pathways in the control of cell identity and cellular growth. Essential for regulation of the cytoskeleton and cell growth but not for cell proliferation or growth rate. Required specifically for the microtubule-based basal transport of lipid droplets. Plays a partially redundant function downstream of Raf in cell fate specification in the developing eye. Pair-rule protein that regulates embryonic cellularization, gastrulation and segmentation.</text>
</comment>
<evidence type="ECO:0000256" key="10">
    <source>
        <dbReference type="ARBA" id="ARBA00023242"/>
    </source>
</evidence>
<evidence type="ECO:0000313" key="15">
    <source>
        <dbReference type="EMBL" id="ODM90169.1"/>
    </source>
</evidence>
<evidence type="ECO:0000256" key="2">
    <source>
        <dbReference type="ARBA" id="ARBA00007354"/>
    </source>
</evidence>
<evidence type="ECO:0000256" key="3">
    <source>
        <dbReference type="ARBA" id="ARBA00021888"/>
    </source>
</evidence>
<dbReference type="EMBL" id="LJIJ01002129">
    <property type="protein sequence ID" value="ODM90169.1"/>
    <property type="molecule type" value="Genomic_DNA"/>
</dbReference>
<evidence type="ECO:0000256" key="11">
    <source>
        <dbReference type="ARBA" id="ARBA00024653"/>
    </source>
</evidence>
<comment type="caution">
    <text evidence="15">The sequence shown here is derived from an EMBL/GenBank/DDBJ whole genome shotgun (WGS) entry which is preliminary data.</text>
</comment>
<name>A0A1D2MB66_ORCCI</name>
<dbReference type="GO" id="GO:0007366">
    <property type="term" value="P:periodic partitioning by pair rule gene"/>
    <property type="evidence" value="ECO:0007669"/>
    <property type="project" value="UniProtKB-KW"/>
</dbReference>
<keyword evidence="9" id="KW-0804">Transcription</keyword>
<proteinExistence type="inferred from homology"/>
<organism evidence="15 16">
    <name type="scientific">Orchesella cincta</name>
    <name type="common">Springtail</name>
    <name type="synonym">Podura cincta</name>
    <dbReference type="NCBI Taxonomy" id="48709"/>
    <lineage>
        <taxon>Eukaryota</taxon>
        <taxon>Metazoa</taxon>
        <taxon>Ecdysozoa</taxon>
        <taxon>Arthropoda</taxon>
        <taxon>Hexapoda</taxon>
        <taxon>Collembola</taxon>
        <taxon>Entomobryomorpha</taxon>
        <taxon>Entomobryoidea</taxon>
        <taxon>Orchesellidae</taxon>
        <taxon>Orchesellinae</taxon>
        <taxon>Orchesella</taxon>
    </lineage>
</organism>
<evidence type="ECO:0000313" key="16">
    <source>
        <dbReference type="Proteomes" id="UP000094527"/>
    </source>
</evidence>
<feature type="domain" description="AF4/FMR2 C-terminal homology" evidence="14">
    <location>
        <begin position="43"/>
        <end position="163"/>
    </location>
</feature>
<keyword evidence="10" id="KW-0539">Nucleus</keyword>
<reference evidence="15 16" key="1">
    <citation type="journal article" date="2016" name="Genome Biol. Evol.">
        <title>Gene Family Evolution Reflects Adaptation to Soil Environmental Stressors in the Genome of the Collembolan Orchesella cincta.</title>
        <authorList>
            <person name="Faddeeva-Vakhrusheva A."/>
            <person name="Derks M.F."/>
            <person name="Anvar S.Y."/>
            <person name="Agamennone V."/>
            <person name="Suring W."/>
            <person name="Smit S."/>
            <person name="van Straalen N.M."/>
            <person name="Roelofs D."/>
        </authorList>
    </citation>
    <scope>NUCLEOTIDE SEQUENCE [LARGE SCALE GENOMIC DNA]</scope>
    <source>
        <tissue evidence="15">Mixed pool</tissue>
    </source>
</reference>
<dbReference type="OrthoDB" id="6382204at2759"/>
<evidence type="ECO:0000256" key="1">
    <source>
        <dbReference type="ARBA" id="ARBA00004123"/>
    </source>
</evidence>
<dbReference type="GO" id="GO:0010468">
    <property type="term" value="P:regulation of gene expression"/>
    <property type="evidence" value="ECO:0007669"/>
    <property type="project" value="InterPro"/>
</dbReference>
<keyword evidence="4" id="KW-0217">Developmental protein</keyword>
<comment type="similarity">
    <text evidence="2">Belongs to the AF4 family.</text>
</comment>
<keyword evidence="5" id="KW-0597">Phosphoprotein</keyword>
<dbReference type="Proteomes" id="UP000094527">
    <property type="component" value="Unassembled WGS sequence"/>
</dbReference>
<dbReference type="Pfam" id="PF18876">
    <property type="entry name" value="AFF4_CHD"/>
    <property type="match status" value="1"/>
</dbReference>
<dbReference type="GO" id="GO:0032783">
    <property type="term" value="C:super elongation complex"/>
    <property type="evidence" value="ECO:0007669"/>
    <property type="project" value="TreeGrafter"/>
</dbReference>
<evidence type="ECO:0000256" key="9">
    <source>
        <dbReference type="ARBA" id="ARBA00023163"/>
    </source>
</evidence>
<evidence type="ECO:0000259" key="14">
    <source>
        <dbReference type="Pfam" id="PF18876"/>
    </source>
</evidence>
<dbReference type="InterPro" id="IPR007797">
    <property type="entry name" value="AF4/FMR2"/>
</dbReference>
<evidence type="ECO:0000256" key="6">
    <source>
        <dbReference type="ARBA" id="ARBA00022788"/>
    </source>
</evidence>
<gene>
    <name evidence="15" type="ORF">Ocin01_16513</name>
</gene>
<evidence type="ECO:0000256" key="12">
    <source>
        <dbReference type="ARBA" id="ARBA00032149"/>
    </source>
</evidence>
<keyword evidence="8" id="KW-0238">DNA-binding</keyword>